<evidence type="ECO:0000313" key="1">
    <source>
        <dbReference type="EMBL" id="KAL0433238.1"/>
    </source>
</evidence>
<reference evidence="1" key="2">
    <citation type="journal article" date="2024" name="Plant">
        <title>Genomic evolution and insights into agronomic trait innovations of Sesamum species.</title>
        <authorList>
            <person name="Miao H."/>
            <person name="Wang L."/>
            <person name="Qu L."/>
            <person name="Liu H."/>
            <person name="Sun Y."/>
            <person name="Le M."/>
            <person name="Wang Q."/>
            <person name="Wei S."/>
            <person name="Zheng Y."/>
            <person name="Lin W."/>
            <person name="Duan Y."/>
            <person name="Cao H."/>
            <person name="Xiong S."/>
            <person name="Wang X."/>
            <person name="Wei L."/>
            <person name="Li C."/>
            <person name="Ma Q."/>
            <person name="Ju M."/>
            <person name="Zhao R."/>
            <person name="Li G."/>
            <person name="Mu C."/>
            <person name="Tian Q."/>
            <person name="Mei H."/>
            <person name="Zhang T."/>
            <person name="Gao T."/>
            <person name="Zhang H."/>
        </authorList>
    </citation>
    <scope>NUCLEOTIDE SEQUENCE</scope>
    <source>
        <strain evidence="1">KEN1</strain>
    </source>
</reference>
<sequence>MALNEKLHVHDDGEKGDPSLYRKLIETLLYLNTRSHITHSVSLFSKFMNEPSKTHFVATKES</sequence>
<gene>
    <name evidence="1" type="ORF">Slati_2658100</name>
</gene>
<protein>
    <submittedName>
        <fullName evidence="1">Uncharacterized protein</fullName>
    </submittedName>
</protein>
<dbReference type="AlphaFoldDB" id="A0AAW2VUX2"/>
<reference evidence="1" key="1">
    <citation type="submission" date="2020-06" db="EMBL/GenBank/DDBJ databases">
        <authorList>
            <person name="Li T."/>
            <person name="Hu X."/>
            <person name="Zhang T."/>
            <person name="Song X."/>
            <person name="Zhang H."/>
            <person name="Dai N."/>
            <person name="Sheng W."/>
            <person name="Hou X."/>
            <person name="Wei L."/>
        </authorList>
    </citation>
    <scope>NUCLEOTIDE SEQUENCE</scope>
    <source>
        <strain evidence="1">KEN1</strain>
        <tissue evidence="1">Leaf</tissue>
    </source>
</reference>
<dbReference type="EMBL" id="JACGWN010000009">
    <property type="protein sequence ID" value="KAL0433238.1"/>
    <property type="molecule type" value="Genomic_DNA"/>
</dbReference>
<proteinExistence type="predicted"/>
<name>A0AAW2VUX2_9LAMI</name>
<accession>A0AAW2VUX2</accession>
<organism evidence="1">
    <name type="scientific">Sesamum latifolium</name>
    <dbReference type="NCBI Taxonomy" id="2727402"/>
    <lineage>
        <taxon>Eukaryota</taxon>
        <taxon>Viridiplantae</taxon>
        <taxon>Streptophyta</taxon>
        <taxon>Embryophyta</taxon>
        <taxon>Tracheophyta</taxon>
        <taxon>Spermatophyta</taxon>
        <taxon>Magnoliopsida</taxon>
        <taxon>eudicotyledons</taxon>
        <taxon>Gunneridae</taxon>
        <taxon>Pentapetalae</taxon>
        <taxon>asterids</taxon>
        <taxon>lamiids</taxon>
        <taxon>Lamiales</taxon>
        <taxon>Pedaliaceae</taxon>
        <taxon>Sesamum</taxon>
    </lineage>
</organism>
<comment type="caution">
    <text evidence="1">The sequence shown here is derived from an EMBL/GenBank/DDBJ whole genome shotgun (WGS) entry which is preliminary data.</text>
</comment>